<dbReference type="InterPro" id="IPR013181">
    <property type="entry name" value="DUF1719"/>
</dbReference>
<dbReference type="Proteomes" id="UP001341281">
    <property type="component" value="Chromosome 01"/>
</dbReference>
<evidence type="ECO:0000313" key="3">
    <source>
        <dbReference type="Proteomes" id="UP001341281"/>
    </source>
</evidence>
<evidence type="ECO:0000256" key="1">
    <source>
        <dbReference type="SAM" id="MobiDB-lite"/>
    </source>
</evidence>
<keyword evidence="3" id="KW-1185">Reference proteome</keyword>
<dbReference type="Pfam" id="PF08224">
    <property type="entry name" value="DUF1719"/>
    <property type="match status" value="1"/>
</dbReference>
<accession>A0AAQ3PFH9</accession>
<proteinExistence type="predicted"/>
<name>A0AAQ3PFH9_PASNO</name>
<sequence>MEGTLAIMLDDGDALENNFMLSLHLRLSESTDVVGVVVRCLQQFTSPVLMRSSVAEIVKTKLTQLPTQDLCWVPDAYSVSFGRIEHQDNIYTASSKWFRPNPLCCQRQDHHHAQSYAAGSSSSSTSPYLEAVTQVYLLGHVALSGWSNRPRGIPPYLKLGVHFCPHASCEDLSPAVGGSATEMINGVGEATAATQLQRGLYSNICFQELLGEILLQKAAHYIRSRSGSSAAAAAVTSYQMLWRSRHGRAYLQVQRASWPWRATTREGAGDTRQKRRRPGKKQVQPWTSGIDEFMSSWIAHAPAQLQAFAVDWIQKQERSPLPRLLKTNPCINDCPILLMSLQDLGSWARKIKSFSTFVASS</sequence>
<gene>
    <name evidence="2" type="ORF">U9M48_002009</name>
</gene>
<dbReference type="EMBL" id="CP144745">
    <property type="protein sequence ID" value="WVZ50785.1"/>
    <property type="molecule type" value="Genomic_DNA"/>
</dbReference>
<feature type="compositionally biased region" description="Basic and acidic residues" evidence="1">
    <location>
        <begin position="263"/>
        <end position="272"/>
    </location>
</feature>
<protein>
    <submittedName>
        <fullName evidence="2">Uncharacterized protein</fullName>
    </submittedName>
</protein>
<evidence type="ECO:0000313" key="2">
    <source>
        <dbReference type="EMBL" id="WVZ50785.1"/>
    </source>
</evidence>
<dbReference type="AlphaFoldDB" id="A0AAQ3PFH9"/>
<dbReference type="SMART" id="SM01157">
    <property type="entry name" value="DUF1719"/>
    <property type="match status" value="1"/>
</dbReference>
<reference evidence="2 3" key="1">
    <citation type="submission" date="2024-02" db="EMBL/GenBank/DDBJ databases">
        <title>High-quality chromosome-scale genome assembly of Pensacola bahiagrass (Paspalum notatum Flugge var. saurae).</title>
        <authorList>
            <person name="Vega J.M."/>
            <person name="Podio M."/>
            <person name="Orjuela J."/>
            <person name="Siena L.A."/>
            <person name="Pessino S.C."/>
            <person name="Combes M.C."/>
            <person name="Mariac C."/>
            <person name="Albertini E."/>
            <person name="Pupilli F."/>
            <person name="Ortiz J.P.A."/>
            <person name="Leblanc O."/>
        </authorList>
    </citation>
    <scope>NUCLEOTIDE SEQUENCE [LARGE SCALE GENOMIC DNA]</scope>
    <source>
        <strain evidence="2">R1</strain>
        <tissue evidence="2">Leaf</tissue>
    </source>
</reference>
<feature type="region of interest" description="Disordered" evidence="1">
    <location>
        <begin position="262"/>
        <end position="284"/>
    </location>
</feature>
<organism evidence="2 3">
    <name type="scientific">Paspalum notatum var. saurae</name>
    <dbReference type="NCBI Taxonomy" id="547442"/>
    <lineage>
        <taxon>Eukaryota</taxon>
        <taxon>Viridiplantae</taxon>
        <taxon>Streptophyta</taxon>
        <taxon>Embryophyta</taxon>
        <taxon>Tracheophyta</taxon>
        <taxon>Spermatophyta</taxon>
        <taxon>Magnoliopsida</taxon>
        <taxon>Liliopsida</taxon>
        <taxon>Poales</taxon>
        <taxon>Poaceae</taxon>
        <taxon>PACMAD clade</taxon>
        <taxon>Panicoideae</taxon>
        <taxon>Andropogonodae</taxon>
        <taxon>Paspaleae</taxon>
        <taxon>Paspalinae</taxon>
        <taxon>Paspalum</taxon>
    </lineage>
</organism>